<organism evidence="6 7">
    <name type="scientific">Amphritea balenae</name>
    <dbReference type="NCBI Taxonomy" id="452629"/>
    <lineage>
        <taxon>Bacteria</taxon>
        <taxon>Pseudomonadati</taxon>
        <taxon>Pseudomonadota</taxon>
        <taxon>Gammaproteobacteria</taxon>
        <taxon>Oceanospirillales</taxon>
        <taxon>Oceanospirillaceae</taxon>
        <taxon>Amphritea</taxon>
    </lineage>
</organism>
<keyword evidence="2 4" id="KW-0238">DNA-binding</keyword>
<accession>A0A3P1SWL4</accession>
<comment type="caution">
    <text evidence="6">The sequence shown here is derived from an EMBL/GenBank/DDBJ whole genome shotgun (WGS) entry which is preliminary data.</text>
</comment>
<dbReference type="Gene3D" id="1.10.10.60">
    <property type="entry name" value="Homeodomain-like"/>
    <property type="match status" value="1"/>
</dbReference>
<dbReference type="GO" id="GO:0000976">
    <property type="term" value="F:transcription cis-regulatory region binding"/>
    <property type="evidence" value="ECO:0007669"/>
    <property type="project" value="TreeGrafter"/>
</dbReference>
<dbReference type="InterPro" id="IPR050109">
    <property type="entry name" value="HTH-type_TetR-like_transc_reg"/>
</dbReference>
<dbReference type="FunFam" id="1.10.10.60:FF:000141">
    <property type="entry name" value="TetR family transcriptional regulator"/>
    <property type="match status" value="1"/>
</dbReference>
<dbReference type="Pfam" id="PF14246">
    <property type="entry name" value="TetR_C_7"/>
    <property type="match status" value="1"/>
</dbReference>
<evidence type="ECO:0000256" key="1">
    <source>
        <dbReference type="ARBA" id="ARBA00023015"/>
    </source>
</evidence>
<name>A0A3P1SWL4_9GAMM</name>
<keyword evidence="1" id="KW-0805">Transcription regulation</keyword>
<reference evidence="6 7" key="1">
    <citation type="submission" date="2018-11" db="EMBL/GenBank/DDBJ databases">
        <title>The draft genome sequence of Amphritea balenae JAMM 1525T.</title>
        <authorList>
            <person name="Fang Z."/>
            <person name="Zhang Y."/>
            <person name="Han X."/>
        </authorList>
    </citation>
    <scope>NUCLEOTIDE SEQUENCE [LARGE SCALE GENOMIC DNA]</scope>
    <source>
        <strain evidence="6 7">JAMM 1525</strain>
    </source>
</reference>
<keyword evidence="7" id="KW-1185">Reference proteome</keyword>
<proteinExistence type="predicted"/>
<evidence type="ECO:0000313" key="6">
    <source>
        <dbReference type="EMBL" id="RRD01365.1"/>
    </source>
</evidence>
<dbReference type="GO" id="GO:0003700">
    <property type="term" value="F:DNA-binding transcription factor activity"/>
    <property type="evidence" value="ECO:0007669"/>
    <property type="project" value="TreeGrafter"/>
</dbReference>
<dbReference type="PROSITE" id="PS50977">
    <property type="entry name" value="HTH_TETR_2"/>
    <property type="match status" value="1"/>
</dbReference>
<dbReference type="InterPro" id="IPR009057">
    <property type="entry name" value="Homeodomain-like_sf"/>
</dbReference>
<evidence type="ECO:0000256" key="2">
    <source>
        <dbReference type="ARBA" id="ARBA00023125"/>
    </source>
</evidence>
<evidence type="ECO:0000256" key="4">
    <source>
        <dbReference type="PROSITE-ProRule" id="PRU00335"/>
    </source>
</evidence>
<dbReference type="AlphaFoldDB" id="A0A3P1SWL4"/>
<feature type="DNA-binding region" description="H-T-H motif" evidence="4">
    <location>
        <begin position="32"/>
        <end position="51"/>
    </location>
</feature>
<evidence type="ECO:0000313" key="7">
    <source>
        <dbReference type="Proteomes" id="UP000267535"/>
    </source>
</evidence>
<dbReference type="PRINTS" id="PR00455">
    <property type="entry name" value="HTHTETR"/>
</dbReference>
<sequence length="203" mass="22711">MNKPRSKSEEKRSLILAAAEQLFTEKGFQSTSMDMVAKEAGVSKQTVYSHFGNKDELFVAAINKKCIAYDLATVGVVDLDPAQLRASLITLAQRFSALILSNEAVNVYRTCVSQAESYPHVARMFHTAGPKQVIAEVAKMMAAYQQMGVLKIADSHTAAVQFLLMMQGEQRMRVELNIEERLSEEAHQKYIHDSVDMFIRAYS</sequence>
<dbReference type="Proteomes" id="UP000267535">
    <property type="component" value="Unassembled WGS sequence"/>
</dbReference>
<dbReference type="Gene3D" id="1.10.357.10">
    <property type="entry name" value="Tetracycline Repressor, domain 2"/>
    <property type="match status" value="1"/>
</dbReference>
<feature type="domain" description="HTH tetR-type" evidence="5">
    <location>
        <begin position="9"/>
        <end position="69"/>
    </location>
</feature>
<protein>
    <submittedName>
        <fullName evidence="6">TetR/AcrR family transcriptional regulator</fullName>
    </submittedName>
</protein>
<dbReference type="Pfam" id="PF00440">
    <property type="entry name" value="TetR_N"/>
    <property type="match status" value="1"/>
</dbReference>
<dbReference type="PANTHER" id="PTHR30055:SF146">
    <property type="entry name" value="HTH-TYPE TRANSCRIPTIONAL DUAL REGULATOR CECR"/>
    <property type="match status" value="1"/>
</dbReference>
<evidence type="ECO:0000259" key="5">
    <source>
        <dbReference type="PROSITE" id="PS50977"/>
    </source>
</evidence>
<dbReference type="InterPro" id="IPR039536">
    <property type="entry name" value="TetR_C_Proteobacteria"/>
</dbReference>
<dbReference type="EMBL" id="RQXV01000001">
    <property type="protein sequence ID" value="RRD01365.1"/>
    <property type="molecule type" value="Genomic_DNA"/>
</dbReference>
<gene>
    <name evidence="6" type="ORF">EHS89_02055</name>
</gene>
<dbReference type="RefSeq" id="WP_124924438.1">
    <property type="nucleotide sequence ID" value="NZ_BMOH01000001.1"/>
</dbReference>
<dbReference type="OrthoDB" id="8535430at2"/>
<dbReference type="InterPro" id="IPR001647">
    <property type="entry name" value="HTH_TetR"/>
</dbReference>
<dbReference type="PANTHER" id="PTHR30055">
    <property type="entry name" value="HTH-TYPE TRANSCRIPTIONAL REGULATOR RUTR"/>
    <property type="match status" value="1"/>
</dbReference>
<dbReference type="SUPFAM" id="SSF46689">
    <property type="entry name" value="Homeodomain-like"/>
    <property type="match status" value="1"/>
</dbReference>
<evidence type="ECO:0000256" key="3">
    <source>
        <dbReference type="ARBA" id="ARBA00023163"/>
    </source>
</evidence>
<keyword evidence="3" id="KW-0804">Transcription</keyword>